<evidence type="ECO:0000313" key="5">
    <source>
        <dbReference type="Proteomes" id="UP001596408"/>
    </source>
</evidence>
<dbReference type="GO" id="GO:0004175">
    <property type="term" value="F:endopeptidase activity"/>
    <property type="evidence" value="ECO:0007669"/>
    <property type="project" value="UniProtKB-ARBA"/>
</dbReference>
<feature type="transmembrane region" description="Helical" evidence="2">
    <location>
        <begin position="218"/>
        <end position="237"/>
    </location>
</feature>
<feature type="transmembrane region" description="Helical" evidence="2">
    <location>
        <begin position="274"/>
        <end position="296"/>
    </location>
</feature>
<evidence type="ECO:0000256" key="2">
    <source>
        <dbReference type="SAM" id="Phobius"/>
    </source>
</evidence>
<dbReference type="InterPro" id="IPR042150">
    <property type="entry name" value="MmRce1-like"/>
</dbReference>
<dbReference type="Proteomes" id="UP001596408">
    <property type="component" value="Unassembled WGS sequence"/>
</dbReference>
<feature type="transmembrane region" description="Helical" evidence="2">
    <location>
        <begin position="147"/>
        <end position="166"/>
    </location>
</feature>
<proteinExistence type="predicted"/>
<keyword evidence="2" id="KW-0812">Transmembrane</keyword>
<evidence type="ECO:0000313" key="4">
    <source>
        <dbReference type="EMBL" id="MFC6825146.1"/>
    </source>
</evidence>
<feature type="transmembrane region" description="Helical" evidence="2">
    <location>
        <begin position="65"/>
        <end position="85"/>
    </location>
</feature>
<feature type="domain" description="CAAX prenyl protease 2/Lysostaphin resistance protein A-like" evidence="3">
    <location>
        <begin position="153"/>
        <end position="254"/>
    </location>
</feature>
<keyword evidence="4" id="KW-0378">Hydrolase</keyword>
<evidence type="ECO:0000259" key="3">
    <source>
        <dbReference type="Pfam" id="PF02517"/>
    </source>
</evidence>
<sequence>MPKTGSPDRGSTGSPLDVPHHDLPYQRVGTIDAETVRLLGWFAVILLALTTLIVLPTLLDVVNSAVLGTLTPVMMWAPTLILFGLHRLRRRHGSFLGIAAVKPIRPVRRIVVISLLLLVGLSALPVLTEALAVLLGLKSVSVSSDAWTLLPTVPVLVVATMLITAGEEFAWRGYIQTLLAPWGYWRSSAAIGAFWSLWHIPLTVGYAASGDLLVRDVISTSVNLFLAAFVLSGVRYLSASVWPAVLGHSLLNTVLVYVYSNFTTSISATAEMTFWTYTALSWLVWLGLIAVTVQAVHRRRTADSTTIQ</sequence>
<feature type="transmembrane region" description="Helical" evidence="2">
    <location>
        <begin position="106"/>
        <end position="127"/>
    </location>
</feature>
<dbReference type="EMBL" id="JBHSXH010000011">
    <property type="protein sequence ID" value="MFC6825146.1"/>
    <property type="molecule type" value="Genomic_DNA"/>
</dbReference>
<feature type="transmembrane region" description="Helical" evidence="2">
    <location>
        <begin position="244"/>
        <end position="262"/>
    </location>
</feature>
<protein>
    <submittedName>
        <fullName evidence="4">CPBP family intramembrane glutamic endopeptidase</fullName>
        <ecNumber evidence="4">3.4.-.-</ecNumber>
    </submittedName>
</protein>
<dbReference type="PANTHER" id="PTHR35797">
    <property type="entry name" value="PROTEASE-RELATED"/>
    <property type="match status" value="1"/>
</dbReference>
<comment type="caution">
    <text evidence="4">The sequence shown here is derived from an EMBL/GenBank/DDBJ whole genome shotgun (WGS) entry which is preliminary data.</text>
</comment>
<gene>
    <name evidence="4" type="ORF">ACFQEV_09090</name>
</gene>
<dbReference type="RefSeq" id="WP_379695076.1">
    <property type="nucleotide sequence ID" value="NZ_JBHSXH010000011.1"/>
</dbReference>
<dbReference type="GO" id="GO:0080120">
    <property type="term" value="P:CAAX-box protein maturation"/>
    <property type="evidence" value="ECO:0007669"/>
    <property type="project" value="UniProtKB-ARBA"/>
</dbReference>
<feature type="region of interest" description="Disordered" evidence="1">
    <location>
        <begin position="1"/>
        <end position="21"/>
    </location>
</feature>
<feature type="transmembrane region" description="Helical" evidence="2">
    <location>
        <begin position="178"/>
        <end position="198"/>
    </location>
</feature>
<keyword evidence="2" id="KW-0472">Membrane</keyword>
<evidence type="ECO:0000256" key="1">
    <source>
        <dbReference type="SAM" id="MobiDB-lite"/>
    </source>
</evidence>
<reference evidence="4 5" key="1">
    <citation type="journal article" date="2019" name="Int. J. Syst. Evol. Microbiol.">
        <title>The Global Catalogue of Microorganisms (GCM) 10K type strain sequencing project: providing services to taxonomists for standard genome sequencing and annotation.</title>
        <authorList>
            <consortium name="The Broad Institute Genomics Platform"/>
            <consortium name="The Broad Institute Genome Sequencing Center for Infectious Disease"/>
            <person name="Wu L."/>
            <person name="Ma J."/>
        </authorList>
    </citation>
    <scope>NUCLEOTIDE SEQUENCE [LARGE SCALE GENOMIC DNA]</scope>
    <source>
        <strain evidence="4 5">YIM 94188</strain>
    </source>
</reference>
<feature type="transmembrane region" description="Helical" evidence="2">
    <location>
        <begin position="38"/>
        <end position="59"/>
    </location>
</feature>
<dbReference type="EC" id="3.4.-.-" evidence="4"/>
<dbReference type="InterPro" id="IPR003675">
    <property type="entry name" value="Rce1/LyrA-like_dom"/>
</dbReference>
<accession>A0ABD5TX81</accession>
<keyword evidence="2" id="KW-1133">Transmembrane helix</keyword>
<keyword evidence="5" id="KW-1185">Reference proteome</keyword>
<name>A0ABD5TX81_9EURY</name>
<dbReference type="AlphaFoldDB" id="A0ABD5TX81"/>
<dbReference type="Pfam" id="PF02517">
    <property type="entry name" value="Rce1-like"/>
    <property type="match status" value="1"/>
</dbReference>
<dbReference type="PANTHER" id="PTHR35797:SF1">
    <property type="entry name" value="PROTEASE"/>
    <property type="match status" value="1"/>
</dbReference>
<organism evidence="4 5">
    <name type="scientific">Halopelagius fulvigenes</name>
    <dbReference type="NCBI Taxonomy" id="1198324"/>
    <lineage>
        <taxon>Archaea</taxon>
        <taxon>Methanobacteriati</taxon>
        <taxon>Methanobacteriota</taxon>
        <taxon>Stenosarchaea group</taxon>
        <taxon>Halobacteria</taxon>
        <taxon>Halobacteriales</taxon>
        <taxon>Haloferacaceae</taxon>
    </lineage>
</organism>